<feature type="domain" description="Isochorismatase-like" evidence="2">
    <location>
        <begin position="3"/>
        <end position="141"/>
    </location>
</feature>
<sequence length="178" mass="19183">MSTALLVIDVQHALCGGADACFDHQGVVERINGLGRRARDLGLPVIFVQHEEPEGDFRPGSEGWQLAPALQVADGEPRVRKTTPDSFHGTGLVALLRKLGVTGLVICGMQTDFCVDTTVRRALAEGYDVVLAGDAHSTLDNRVLRAEQIIAHHNEVFSRMSSFAPRLDVLPSAAVAFD</sequence>
<reference evidence="3 4" key="1">
    <citation type="submission" date="2016-05" db="EMBL/GenBank/DDBJ databases">
        <title>Genome Sequence of Pseudomonas citronellolis Strain SJTE-3, an Estrogens and Persistent Organic Pollutants degradation strain.</title>
        <authorList>
            <person name="Liang R."/>
        </authorList>
    </citation>
    <scope>NUCLEOTIDE SEQUENCE [LARGE SCALE GENOMIC DNA]</scope>
    <source>
        <strain evidence="3 4">SJTE-3</strain>
    </source>
</reference>
<dbReference type="InterPro" id="IPR036380">
    <property type="entry name" value="Isochorismatase-like_sf"/>
</dbReference>
<dbReference type="AlphaFoldDB" id="A0A1A9KDH4"/>
<dbReference type="CDD" id="cd01014">
    <property type="entry name" value="nicotinamidase_related"/>
    <property type="match status" value="1"/>
</dbReference>
<accession>A0A1A9KDH4</accession>
<organism evidence="3 4">
    <name type="scientific">Pseudomonas citronellolis</name>
    <dbReference type="NCBI Taxonomy" id="53408"/>
    <lineage>
        <taxon>Bacteria</taxon>
        <taxon>Pseudomonadati</taxon>
        <taxon>Pseudomonadota</taxon>
        <taxon>Gammaproteobacteria</taxon>
        <taxon>Pseudomonadales</taxon>
        <taxon>Pseudomonadaceae</taxon>
        <taxon>Pseudomonas</taxon>
    </lineage>
</organism>
<dbReference type="RefSeq" id="WP_064583349.1">
    <property type="nucleotide sequence ID" value="NZ_CP015878.1"/>
</dbReference>
<dbReference type="InterPro" id="IPR050272">
    <property type="entry name" value="Isochorismatase-like_hydrls"/>
</dbReference>
<evidence type="ECO:0000256" key="1">
    <source>
        <dbReference type="ARBA" id="ARBA00022801"/>
    </source>
</evidence>
<proteinExistence type="predicted"/>
<protein>
    <submittedName>
        <fullName evidence="3">Isochorismatase</fullName>
    </submittedName>
</protein>
<evidence type="ECO:0000259" key="2">
    <source>
        <dbReference type="Pfam" id="PF00857"/>
    </source>
</evidence>
<evidence type="ECO:0000313" key="3">
    <source>
        <dbReference type="EMBL" id="ANI15568.1"/>
    </source>
</evidence>
<dbReference type="GO" id="GO:0016787">
    <property type="term" value="F:hydrolase activity"/>
    <property type="evidence" value="ECO:0007669"/>
    <property type="project" value="UniProtKB-KW"/>
</dbReference>
<dbReference type="InterPro" id="IPR000868">
    <property type="entry name" value="Isochorismatase-like_dom"/>
</dbReference>
<gene>
    <name evidence="3" type="ORF">A9C11_16980</name>
</gene>
<dbReference type="EMBL" id="CP015878">
    <property type="protein sequence ID" value="ANI15568.1"/>
    <property type="molecule type" value="Genomic_DNA"/>
</dbReference>
<dbReference type="Gene3D" id="3.40.50.850">
    <property type="entry name" value="Isochorismatase-like"/>
    <property type="match status" value="1"/>
</dbReference>
<dbReference type="Pfam" id="PF00857">
    <property type="entry name" value="Isochorismatase"/>
    <property type="match status" value="1"/>
</dbReference>
<name>A0A1A9KDH4_9PSED</name>
<evidence type="ECO:0000313" key="4">
    <source>
        <dbReference type="Proteomes" id="UP000077748"/>
    </source>
</evidence>
<keyword evidence="1" id="KW-0378">Hydrolase</keyword>
<dbReference type="Proteomes" id="UP000077748">
    <property type="component" value="Chromosome"/>
</dbReference>
<dbReference type="SUPFAM" id="SSF52499">
    <property type="entry name" value="Isochorismatase-like hydrolases"/>
    <property type="match status" value="1"/>
</dbReference>
<dbReference type="PANTHER" id="PTHR43540">
    <property type="entry name" value="PEROXYUREIDOACRYLATE/UREIDOACRYLATE AMIDOHYDROLASE-RELATED"/>
    <property type="match status" value="1"/>
</dbReference>